<reference evidence="3" key="1">
    <citation type="submission" date="2018-03" db="EMBL/GenBank/DDBJ databases">
        <authorList>
            <person name="Guldener U."/>
        </authorList>
    </citation>
    <scope>NUCLEOTIDE SEQUENCE</scope>
</reference>
<protein>
    <submittedName>
        <fullName evidence="3">Related to Zn(II)2Cys6 transcriptional activator</fullName>
    </submittedName>
</protein>
<dbReference type="EMBL" id="ONZQ02000005">
    <property type="protein sequence ID" value="SPO01650.1"/>
    <property type="molecule type" value="Genomic_DNA"/>
</dbReference>
<dbReference type="InterPro" id="IPR007219">
    <property type="entry name" value="XnlR_reg_dom"/>
</dbReference>
<sequence length="402" mass="44678">MPHLLAAIRYLGSFYVQSAPTSLLAEEAIHQLSAPLCPRDGFTVQANLLMVIGLDGSSELKRASAFLTQAEEIALEIGMNQREFASLNGEGLPVLEESWRRTWWELFVVDGMIAGMHQQSSFWLNQVSSTVLLPCDEHEYMTGNIPRPRSLEEFNDSDFSGDDVVFSSFTYRISAIINLSRILNLPKVGFPDDPAIARTDAYLVNWTLHLPPTRRLVLEEGKADEMLFQAQMITNASTILLHKQHSRLDTSVARSINSCAPHEGVAGGPTDNIHAAKVIQAAKNISELIALPLPLLKHTHFFTCVITLASIVDLSCWAALLPPSQDEALKQRIRLYTGAQKAMAAVWPSAQKVQKQVKDVAQEVFSSRRLAAEEGFWNRFTEDDMMSSLAEDEIIINGFQLT</sequence>
<dbReference type="Proteomes" id="UP001187682">
    <property type="component" value="Unassembled WGS sequence"/>
</dbReference>
<dbReference type="Pfam" id="PF04082">
    <property type="entry name" value="Fungal_trans"/>
    <property type="match status" value="1"/>
</dbReference>
<dbReference type="GO" id="GO:0003677">
    <property type="term" value="F:DNA binding"/>
    <property type="evidence" value="ECO:0007669"/>
    <property type="project" value="InterPro"/>
</dbReference>
<name>A0AAE8SUF5_9PEZI</name>
<feature type="domain" description="Xylanolytic transcriptional activator regulatory" evidence="2">
    <location>
        <begin position="43"/>
        <end position="178"/>
    </location>
</feature>
<dbReference type="GO" id="GO:0006351">
    <property type="term" value="P:DNA-templated transcription"/>
    <property type="evidence" value="ECO:0007669"/>
    <property type="project" value="InterPro"/>
</dbReference>
<evidence type="ECO:0000313" key="3">
    <source>
        <dbReference type="EMBL" id="SPO01650.1"/>
    </source>
</evidence>
<dbReference type="GO" id="GO:0008270">
    <property type="term" value="F:zinc ion binding"/>
    <property type="evidence" value="ECO:0007669"/>
    <property type="project" value="InterPro"/>
</dbReference>
<evidence type="ECO:0000313" key="4">
    <source>
        <dbReference type="Proteomes" id="UP001187682"/>
    </source>
</evidence>
<dbReference type="CDD" id="cd12148">
    <property type="entry name" value="fungal_TF_MHR"/>
    <property type="match status" value="1"/>
</dbReference>
<gene>
    <name evidence="3" type="ORF">DNG_04323</name>
</gene>
<keyword evidence="4" id="KW-1185">Reference proteome</keyword>
<dbReference type="PANTHER" id="PTHR47431:SF1">
    <property type="entry name" value="ZN(II)2CYS6 TRANSCRIPTION FACTOR (EUROFUNG)"/>
    <property type="match status" value="1"/>
</dbReference>
<proteinExistence type="predicted"/>
<dbReference type="PANTHER" id="PTHR47431">
    <property type="entry name" value="ZN(II)2CYS6 TRANSCRIPTION FACTOR (EUROFUNG)-RELATED"/>
    <property type="match status" value="1"/>
</dbReference>
<evidence type="ECO:0000259" key="2">
    <source>
        <dbReference type="Pfam" id="PF04082"/>
    </source>
</evidence>
<comment type="caution">
    <text evidence="3">The sequence shown here is derived from an EMBL/GenBank/DDBJ whole genome shotgun (WGS) entry which is preliminary data.</text>
</comment>
<organism evidence="3 4">
    <name type="scientific">Cephalotrichum gorgonifer</name>
    <dbReference type="NCBI Taxonomy" id="2041049"/>
    <lineage>
        <taxon>Eukaryota</taxon>
        <taxon>Fungi</taxon>
        <taxon>Dikarya</taxon>
        <taxon>Ascomycota</taxon>
        <taxon>Pezizomycotina</taxon>
        <taxon>Sordariomycetes</taxon>
        <taxon>Hypocreomycetidae</taxon>
        <taxon>Microascales</taxon>
        <taxon>Microascaceae</taxon>
        <taxon>Cephalotrichum</taxon>
    </lineage>
</organism>
<evidence type="ECO:0000256" key="1">
    <source>
        <dbReference type="ARBA" id="ARBA00023242"/>
    </source>
</evidence>
<keyword evidence="1" id="KW-0539">Nucleus</keyword>
<dbReference type="AlphaFoldDB" id="A0AAE8SUF5"/>
<accession>A0AAE8SUF5</accession>